<organism evidence="2 3">
    <name type="scientific">Isoalcanivorax pacificus W11-5</name>
    <dbReference type="NCBI Taxonomy" id="391936"/>
    <lineage>
        <taxon>Bacteria</taxon>
        <taxon>Pseudomonadati</taxon>
        <taxon>Pseudomonadota</taxon>
        <taxon>Gammaproteobacteria</taxon>
        <taxon>Oceanospirillales</taxon>
        <taxon>Alcanivoracaceae</taxon>
        <taxon>Isoalcanivorax</taxon>
    </lineage>
</organism>
<accession>A0A0B4XMQ5</accession>
<evidence type="ECO:0000256" key="1">
    <source>
        <dbReference type="SAM" id="SignalP"/>
    </source>
</evidence>
<gene>
    <name evidence="2" type="ORF">S7S_16260</name>
</gene>
<dbReference type="KEGG" id="apac:S7S_16260"/>
<dbReference type="HOGENOM" id="CLU_773015_0_0_6"/>
<feature type="chain" id="PRO_5002111274" description="Bacterial surface antigen (D15) domain-containing protein" evidence="1">
    <location>
        <begin position="24"/>
        <end position="358"/>
    </location>
</feature>
<sequence>MYPWSVVLRSALFLLLLCQSRIAGSEIQPYALLWAESHSDAFPVHDLVWGMGRDFRPGEQHLGFGRAEAGVRYGDVSVGALYRYEVYARSSRSASELIWRSETDRDIPAGRRWPLRLDINQVSMRGVAFGYTFSPTPSLTLTSHFQLLNATEMIDGQVSGGIDTYEEDYQGQAHLSYFYTRDALWDRPTKRRRGRGAALDLHALWQINPQHRLRLRLLDGLNGIYWRDMYYTTADLTSDRVAYDDDGQLNVRAAMTGYEGNRHYWQRLPVKAFLHWQGTLAERYTLGAELVWIDRYRDVRLYYYPARWPGLHFSATRHGSVGLGYRAGRLSTALQMDDTPHQARAISLSVSWQTTLGL</sequence>
<dbReference type="Proteomes" id="UP000006764">
    <property type="component" value="Chromosome"/>
</dbReference>
<evidence type="ECO:0000313" key="2">
    <source>
        <dbReference type="EMBL" id="AJD49664.1"/>
    </source>
</evidence>
<protein>
    <recommendedName>
        <fullName evidence="4">Bacterial surface antigen (D15) domain-containing protein</fullName>
    </recommendedName>
</protein>
<dbReference type="RefSeq" id="WP_008733244.1">
    <property type="nucleotide sequence ID" value="NZ_CP004387.1"/>
</dbReference>
<evidence type="ECO:0000313" key="3">
    <source>
        <dbReference type="Proteomes" id="UP000006764"/>
    </source>
</evidence>
<keyword evidence="1" id="KW-0732">Signal</keyword>
<dbReference type="AlphaFoldDB" id="A0A0B4XMQ5"/>
<proteinExistence type="predicted"/>
<evidence type="ECO:0008006" key="4">
    <source>
        <dbReference type="Google" id="ProtNLM"/>
    </source>
</evidence>
<dbReference type="EMBL" id="CP004387">
    <property type="protein sequence ID" value="AJD49664.1"/>
    <property type="molecule type" value="Genomic_DNA"/>
</dbReference>
<dbReference type="OrthoDB" id="5721395at2"/>
<reference evidence="2 3" key="1">
    <citation type="journal article" date="2012" name="J. Bacteriol.">
        <title>Genome sequence of an alkane-degrading bacterium, Alcanivorax pacificus type strain W11-5, isolated from deep sea sediment.</title>
        <authorList>
            <person name="Lai Q."/>
            <person name="Shao Z."/>
        </authorList>
    </citation>
    <scope>NUCLEOTIDE SEQUENCE [LARGE SCALE GENOMIC DNA]</scope>
    <source>
        <strain evidence="2 3">W11-5</strain>
    </source>
</reference>
<name>A0A0B4XMQ5_9GAMM</name>
<keyword evidence="3" id="KW-1185">Reference proteome</keyword>
<feature type="signal peptide" evidence="1">
    <location>
        <begin position="1"/>
        <end position="23"/>
    </location>
</feature>